<comment type="caution">
    <text evidence="2">The sequence shown here is derived from an EMBL/GenBank/DDBJ whole genome shotgun (WGS) entry which is preliminary data.</text>
</comment>
<protein>
    <recommendedName>
        <fullName evidence="1">RdRp catalytic domain-containing protein</fullName>
    </recommendedName>
</protein>
<accession>A0ABD0SWJ2</accession>
<sequence>KGTAPPTLPQGSLFHWSLIIFQETFPIDPKLDILEMLSDKAMPLGKEGLIKAIQENYNIWFSEARSVLVQWLKTNLSDPEEFLKHIDNHGFRPDEVVVGVCPKEREGKVEARMFGLLTLYKRMYVALTEALISNHI</sequence>
<organism evidence="2 3">
    <name type="scientific">Loxostege sticticalis</name>
    <name type="common">Beet webworm moth</name>
    <dbReference type="NCBI Taxonomy" id="481309"/>
    <lineage>
        <taxon>Eukaryota</taxon>
        <taxon>Metazoa</taxon>
        <taxon>Ecdysozoa</taxon>
        <taxon>Arthropoda</taxon>
        <taxon>Hexapoda</taxon>
        <taxon>Insecta</taxon>
        <taxon>Pterygota</taxon>
        <taxon>Neoptera</taxon>
        <taxon>Endopterygota</taxon>
        <taxon>Lepidoptera</taxon>
        <taxon>Glossata</taxon>
        <taxon>Ditrysia</taxon>
        <taxon>Pyraloidea</taxon>
        <taxon>Crambidae</taxon>
        <taxon>Pyraustinae</taxon>
        <taxon>Loxostege</taxon>
    </lineage>
</organism>
<dbReference type="EMBL" id="JBEDNZ010000014">
    <property type="protein sequence ID" value="KAL0830122.1"/>
    <property type="molecule type" value="Genomic_DNA"/>
</dbReference>
<reference evidence="2 3" key="1">
    <citation type="submission" date="2024-06" db="EMBL/GenBank/DDBJ databases">
        <title>A chromosome-level genome assembly of beet webworm, Loxostege sticticalis.</title>
        <authorList>
            <person name="Zhang Y."/>
        </authorList>
    </citation>
    <scope>NUCLEOTIDE SEQUENCE [LARGE SCALE GENOMIC DNA]</scope>
    <source>
        <strain evidence="2">AQ028</strain>
        <tissue evidence="2">Male pupae</tissue>
    </source>
</reference>
<feature type="domain" description="RdRp catalytic" evidence="1">
    <location>
        <begin position="12"/>
        <end position="136"/>
    </location>
</feature>
<evidence type="ECO:0000259" key="1">
    <source>
        <dbReference type="Pfam" id="PF00946"/>
    </source>
</evidence>
<gene>
    <name evidence="2" type="ORF">ABMA28_003579</name>
</gene>
<dbReference type="Pfam" id="PF00946">
    <property type="entry name" value="Mononeg_RNA_pol"/>
    <property type="match status" value="1"/>
</dbReference>
<dbReference type="AlphaFoldDB" id="A0ABD0SWJ2"/>
<evidence type="ECO:0000313" key="3">
    <source>
        <dbReference type="Proteomes" id="UP001549921"/>
    </source>
</evidence>
<proteinExistence type="predicted"/>
<name>A0ABD0SWJ2_LOXSC</name>
<dbReference type="InterPro" id="IPR014023">
    <property type="entry name" value="Mononeg_RNA_pol_cat"/>
</dbReference>
<feature type="non-terminal residue" evidence="2">
    <location>
        <position position="1"/>
    </location>
</feature>
<evidence type="ECO:0000313" key="2">
    <source>
        <dbReference type="EMBL" id="KAL0830122.1"/>
    </source>
</evidence>
<dbReference type="Proteomes" id="UP001549921">
    <property type="component" value="Unassembled WGS sequence"/>
</dbReference>